<feature type="region of interest" description="Disordered" evidence="1">
    <location>
        <begin position="231"/>
        <end position="251"/>
    </location>
</feature>
<keyword evidence="3" id="KW-0732">Signal</keyword>
<proteinExistence type="predicted"/>
<keyword evidence="5" id="KW-1185">Reference proteome</keyword>
<keyword evidence="2" id="KW-0472">Membrane</keyword>
<name>A0ABP1DSK9_9APHY</name>
<feature type="region of interest" description="Disordered" evidence="1">
    <location>
        <begin position="128"/>
        <end position="161"/>
    </location>
</feature>
<feature type="region of interest" description="Disordered" evidence="1">
    <location>
        <begin position="285"/>
        <end position="342"/>
    </location>
</feature>
<evidence type="ECO:0000256" key="2">
    <source>
        <dbReference type="SAM" id="Phobius"/>
    </source>
</evidence>
<protein>
    <submittedName>
        <fullName evidence="4">Uncharacterized protein</fullName>
    </submittedName>
</protein>
<feature type="transmembrane region" description="Helical" evidence="2">
    <location>
        <begin position="170"/>
        <end position="193"/>
    </location>
</feature>
<organism evidence="4 5">
    <name type="scientific">Somion occarium</name>
    <dbReference type="NCBI Taxonomy" id="3059160"/>
    <lineage>
        <taxon>Eukaryota</taxon>
        <taxon>Fungi</taxon>
        <taxon>Dikarya</taxon>
        <taxon>Basidiomycota</taxon>
        <taxon>Agaricomycotina</taxon>
        <taxon>Agaricomycetes</taxon>
        <taxon>Polyporales</taxon>
        <taxon>Cerrenaceae</taxon>
        <taxon>Somion</taxon>
    </lineage>
</organism>
<feature type="signal peptide" evidence="3">
    <location>
        <begin position="1"/>
        <end position="26"/>
    </location>
</feature>
<sequence>MSCLFCLFRLFPLLWHSLFLPTLSHAKLPFFPGREDPLHIHSEVDGEDRETAVILNNSTFDWDIDIGPGVPIVITLGDSTDQTTSSAPFFTKAGSKTCELIQTSPRSNPSSEVQTSLLYMTSGSLSHSLPSSATTDHIHTPSSTSTSPSPSTTATSGAAGASLSKPNASLIGFVILAVVLALLVCAIGAILWMRRRKRQRRAHISVDLLAENKVRGFGSFEFVRSPALDAQTNDEPQVMTSEPPVGQNDGAPVMTMTYNGQTTRSVPQPAYSKKVAAIKPYEPQYEPSVLTNRQDGPSPSRYPSTTASTLSSNHSFTSAGSSSAGYPPRPLPIAKSSDTYSQRSLKRYNVTNPSIFSDDSDALSHLPAEKTASTTNLLAHTDTSDRREVDGGVRMAGGPVQQSLFTIIPSVSPYQTLLDDELPLYRFRKASSSEFDLPEDASAMVTIDPGRSPSSSLDVRSIADLSLIRPPWQSHRYEARLKCRP</sequence>
<feature type="compositionally biased region" description="Polar residues" evidence="1">
    <location>
        <begin position="231"/>
        <end position="240"/>
    </location>
</feature>
<dbReference type="EMBL" id="OZ037949">
    <property type="protein sequence ID" value="CAL1710793.1"/>
    <property type="molecule type" value="Genomic_DNA"/>
</dbReference>
<keyword evidence="2" id="KW-1133">Transmembrane helix</keyword>
<accession>A0ABP1DSK9</accession>
<evidence type="ECO:0000256" key="1">
    <source>
        <dbReference type="SAM" id="MobiDB-lite"/>
    </source>
</evidence>
<evidence type="ECO:0000256" key="3">
    <source>
        <dbReference type="SAM" id="SignalP"/>
    </source>
</evidence>
<keyword evidence="2" id="KW-0812">Transmembrane</keyword>
<gene>
    <name evidence="4" type="ORF">GFSPODELE1_LOCUS8003</name>
</gene>
<evidence type="ECO:0000313" key="4">
    <source>
        <dbReference type="EMBL" id="CAL1710793.1"/>
    </source>
</evidence>
<dbReference type="Proteomes" id="UP001497453">
    <property type="component" value="Chromosome 6"/>
</dbReference>
<feature type="chain" id="PRO_5046146025" evidence="3">
    <location>
        <begin position="27"/>
        <end position="485"/>
    </location>
</feature>
<feature type="compositionally biased region" description="Polar residues" evidence="1">
    <location>
        <begin position="289"/>
        <end position="324"/>
    </location>
</feature>
<feature type="compositionally biased region" description="Low complexity" evidence="1">
    <location>
        <begin position="140"/>
        <end position="161"/>
    </location>
</feature>
<reference evidence="5" key="1">
    <citation type="submission" date="2024-04" db="EMBL/GenBank/DDBJ databases">
        <authorList>
            <person name="Shaw F."/>
            <person name="Minotto A."/>
        </authorList>
    </citation>
    <scope>NUCLEOTIDE SEQUENCE [LARGE SCALE GENOMIC DNA]</scope>
</reference>
<evidence type="ECO:0000313" key="5">
    <source>
        <dbReference type="Proteomes" id="UP001497453"/>
    </source>
</evidence>